<dbReference type="CDD" id="cd02862">
    <property type="entry name" value="NorE_like"/>
    <property type="match status" value="1"/>
</dbReference>
<keyword evidence="10" id="KW-1185">Reference proteome</keyword>
<evidence type="ECO:0000313" key="10">
    <source>
        <dbReference type="Proteomes" id="UP000290244"/>
    </source>
</evidence>
<dbReference type="PANTHER" id="PTHR11403">
    <property type="entry name" value="CYTOCHROME C OXIDASE SUBUNIT III"/>
    <property type="match status" value="1"/>
</dbReference>
<evidence type="ECO:0000256" key="5">
    <source>
        <dbReference type="ARBA" id="ARBA00023136"/>
    </source>
</evidence>
<dbReference type="KEGG" id="lsd:EMK97_10375"/>
<dbReference type="PROSITE" id="PS50253">
    <property type="entry name" value="COX3"/>
    <property type="match status" value="1"/>
</dbReference>
<dbReference type="InterPro" id="IPR024791">
    <property type="entry name" value="Cyt_c/ubiquinol_Oxase_su3"/>
</dbReference>
<dbReference type="GO" id="GO:0005886">
    <property type="term" value="C:plasma membrane"/>
    <property type="evidence" value="ECO:0007669"/>
    <property type="project" value="UniProtKB-SubCell"/>
</dbReference>
<evidence type="ECO:0000256" key="1">
    <source>
        <dbReference type="ARBA" id="ARBA00004141"/>
    </source>
</evidence>
<evidence type="ECO:0000256" key="3">
    <source>
        <dbReference type="ARBA" id="ARBA00022692"/>
    </source>
</evidence>
<dbReference type="EMBL" id="CP034759">
    <property type="protein sequence ID" value="QBG37798.1"/>
    <property type="molecule type" value="Genomic_DNA"/>
</dbReference>
<dbReference type="InterPro" id="IPR013833">
    <property type="entry name" value="Cyt_c_oxidase_su3_a-hlx"/>
</dbReference>
<protein>
    <submittedName>
        <fullName evidence="9">Cytochrome c oxidase subunit 3 family protein</fullName>
    </submittedName>
</protein>
<dbReference type="Proteomes" id="UP000290244">
    <property type="component" value="Chromosome"/>
</dbReference>
<evidence type="ECO:0000256" key="7">
    <source>
        <dbReference type="SAM" id="Phobius"/>
    </source>
</evidence>
<evidence type="ECO:0000256" key="6">
    <source>
        <dbReference type="RuleBase" id="RU003376"/>
    </source>
</evidence>
<feature type="domain" description="Heme-copper oxidase subunit III family profile" evidence="8">
    <location>
        <begin position="32"/>
        <end position="207"/>
    </location>
</feature>
<dbReference type="InterPro" id="IPR035973">
    <property type="entry name" value="Cyt_c_oxidase_su3-like_sf"/>
</dbReference>
<evidence type="ECO:0000313" key="9">
    <source>
        <dbReference type="EMBL" id="QBG37798.1"/>
    </source>
</evidence>
<dbReference type="AlphaFoldDB" id="A0A4P6P9F4"/>
<proteinExistence type="inferred from homology"/>
<dbReference type="Pfam" id="PF00510">
    <property type="entry name" value="COX3"/>
    <property type="match status" value="1"/>
</dbReference>
<comment type="similarity">
    <text evidence="2 6">Belongs to the cytochrome c oxidase subunit 3 family.</text>
</comment>
<comment type="subcellular location">
    <subcellularLocation>
        <location evidence="6">Cell membrane</location>
        <topology evidence="6">Multi-pass membrane protein</topology>
    </subcellularLocation>
    <subcellularLocation>
        <location evidence="1">Membrane</location>
        <topology evidence="1">Multi-pass membrane protein</topology>
    </subcellularLocation>
</comment>
<reference evidence="9 10" key="1">
    <citation type="submission" date="2018-12" db="EMBL/GenBank/DDBJ databases">
        <title>Complete genome of Litorilituus sediminis.</title>
        <authorList>
            <person name="Liu A."/>
            <person name="Rong J."/>
        </authorList>
    </citation>
    <scope>NUCLEOTIDE SEQUENCE [LARGE SCALE GENOMIC DNA]</scope>
    <source>
        <strain evidence="9 10">JCM 17549</strain>
    </source>
</reference>
<keyword evidence="3 6" id="KW-0812">Transmembrane</keyword>
<dbReference type="GO" id="GO:0004129">
    <property type="term" value="F:cytochrome-c oxidase activity"/>
    <property type="evidence" value="ECO:0007669"/>
    <property type="project" value="InterPro"/>
</dbReference>
<dbReference type="SUPFAM" id="SSF81452">
    <property type="entry name" value="Cytochrome c oxidase subunit III-like"/>
    <property type="match status" value="1"/>
</dbReference>
<accession>A0A4P6P9F4</accession>
<feature type="transmembrane region" description="Helical" evidence="7">
    <location>
        <begin position="74"/>
        <end position="92"/>
    </location>
</feature>
<evidence type="ECO:0000259" key="8">
    <source>
        <dbReference type="PROSITE" id="PS50253"/>
    </source>
</evidence>
<keyword evidence="5 7" id="KW-0472">Membrane</keyword>
<dbReference type="OrthoDB" id="9810850at2"/>
<feature type="transmembrane region" description="Helical" evidence="7">
    <location>
        <begin position="187"/>
        <end position="206"/>
    </location>
</feature>
<evidence type="ECO:0000256" key="4">
    <source>
        <dbReference type="ARBA" id="ARBA00022989"/>
    </source>
</evidence>
<feature type="transmembrane region" description="Helical" evidence="7">
    <location>
        <begin position="104"/>
        <end position="123"/>
    </location>
</feature>
<name>A0A4P6P9F4_9GAMM</name>
<dbReference type="PANTHER" id="PTHR11403:SF6">
    <property type="entry name" value="NITRIC OXIDE REDUCTASE SUBUNIT E"/>
    <property type="match status" value="1"/>
</dbReference>
<sequence>MTDITSAQFYINGNGSVTREPETIKKIPGNKAVWVVIFAELSEFAVFFIAYFIAKAHSPVEFEQGPMQLHTLAGTLNTFALITSSYFVAKALAAIRVNEPDKSVRYLSFAVFCGGLYLVIKYWEYHWNVAQGIQTDTNSFYSMYYYMTFNHLIHVIWASASLMWAISQIKLGHYNQQRHTGLTAIACYWHMVDLAWVIIFPLLYVLR</sequence>
<organism evidence="9 10">
    <name type="scientific">Litorilituus sediminis</name>
    <dbReference type="NCBI Taxonomy" id="718192"/>
    <lineage>
        <taxon>Bacteria</taxon>
        <taxon>Pseudomonadati</taxon>
        <taxon>Pseudomonadota</taxon>
        <taxon>Gammaproteobacteria</taxon>
        <taxon>Alteromonadales</taxon>
        <taxon>Colwelliaceae</taxon>
        <taxon>Litorilituus</taxon>
    </lineage>
</organism>
<dbReference type="GO" id="GO:0019646">
    <property type="term" value="P:aerobic electron transport chain"/>
    <property type="evidence" value="ECO:0007669"/>
    <property type="project" value="InterPro"/>
</dbReference>
<dbReference type="InterPro" id="IPR000298">
    <property type="entry name" value="Cyt_c_oxidase-like_su3"/>
</dbReference>
<feature type="transmembrane region" description="Helical" evidence="7">
    <location>
        <begin position="32"/>
        <end position="54"/>
    </location>
</feature>
<keyword evidence="4 7" id="KW-1133">Transmembrane helix</keyword>
<gene>
    <name evidence="9" type="ORF">EMK97_10375</name>
</gene>
<evidence type="ECO:0000256" key="2">
    <source>
        <dbReference type="ARBA" id="ARBA00010581"/>
    </source>
</evidence>
<dbReference type="Gene3D" id="1.20.120.80">
    <property type="entry name" value="Cytochrome c oxidase, subunit III, four-helix bundle"/>
    <property type="match status" value="1"/>
</dbReference>
<feature type="transmembrane region" description="Helical" evidence="7">
    <location>
        <begin position="143"/>
        <end position="166"/>
    </location>
</feature>